<evidence type="ECO:0000256" key="1">
    <source>
        <dbReference type="ARBA" id="ARBA00022603"/>
    </source>
</evidence>
<dbReference type="Gene3D" id="1.25.40.10">
    <property type="entry name" value="Tetratricopeptide repeat domain"/>
    <property type="match status" value="1"/>
</dbReference>
<dbReference type="GO" id="GO:0005634">
    <property type="term" value="C:nucleus"/>
    <property type="evidence" value="ECO:0007669"/>
    <property type="project" value="TreeGrafter"/>
</dbReference>
<evidence type="ECO:0000256" key="3">
    <source>
        <dbReference type="ARBA" id="ARBA00022691"/>
    </source>
</evidence>
<dbReference type="EMBL" id="JBANMG010000003">
    <property type="protein sequence ID" value="KAK6955027.1"/>
    <property type="molecule type" value="Genomic_DNA"/>
</dbReference>
<dbReference type="PROSITE" id="PS50005">
    <property type="entry name" value="TPR"/>
    <property type="match status" value="1"/>
</dbReference>
<dbReference type="PANTHER" id="PTHR46165">
    <property type="entry name" value="SET AND MYND DOMAIN-CONTAINING PROTEIN 4"/>
    <property type="match status" value="1"/>
</dbReference>
<dbReference type="InterPro" id="IPR019734">
    <property type="entry name" value="TPR_rpt"/>
</dbReference>
<sequence length="872" mass="99885">MATNNTQASMEARERGNVLYRKGRFNDASKEYQKAAAMAPSDPSPLSNLSAVSFETGKYIECIEFATKALSLLKSGPTNDTSKQKLLMRQVKAYLHLSSFNDAEDVLDQLVPGKEVNDLRDSVKELREIYGFPQQQELLLEMLVQLPRWKLCINDEPEYFCFGNDYAKSVYTAELEKSAGKDPVLSIMFCGVSDARHVFHTILQYAVNKKGPQKLHITMVDHKPVVVARDLVFISLLLEAAANQGSRDVALLSLSYAYCAQVIPPFAWGKLQDTVNKLLDRLEKKQQPTEMVYLPTQQIDGVMAVLKSWQGTLLTMYKTSEIRRYVAEHEAMAHGEELDMFSKFVIDKRTFNDFSVLFPPQDMLSSLEPGLSALFADYQTRKQGAQKRLSDYLDKHWKVNFTVLDAKMHARLEEEALDVLERHPFSVIASTLEQLSAVRARGGSMNCLKHMKDFFEKVSLNLVQLRGRLTMEMIVSDMAEVLERMRYGILDRPKQKGSAGDTDLSTTIDWPLRYHLIHLNNIPDFFGGSLTSFLYGPPVLKKGVGSGLTLCSLKGWENIDHFNSENLLMYDQKLIEKHFQVKLAKEHSRQETFIFQYYRWEKSETGCQSLDKLMPRESFFRWLFAHYLKLCIPFPRPPNEICLFAPLNMTTFIRLLVQMGEQGYPGHWLSSIITSLSRGIVTTTARTSRSKLLEPSAVDKVYPSRIICVKPWSAEFTTLIAQWRSLLPYTAVVPSGLLPPPEAIVEYSVKIPHTWAPYLDCPEFILVFWNARKYPVPPRDLYAVVLDDERGSKAPIMQEMREDGLHILTTVDYVMDTCTATFWFRSDVMESMLRENWAVFFGRTDMWTRHSPAHPLRYVLLKKRTWKECVTA</sequence>
<proteinExistence type="predicted"/>
<evidence type="ECO:0000313" key="6">
    <source>
        <dbReference type="EMBL" id="KAK6955027.1"/>
    </source>
</evidence>
<dbReference type="SUPFAM" id="SSF48452">
    <property type="entry name" value="TPR-like"/>
    <property type="match status" value="1"/>
</dbReference>
<gene>
    <name evidence="6" type="ORF">Daesc_002657</name>
</gene>
<dbReference type="InterPro" id="IPR011990">
    <property type="entry name" value="TPR-like_helical_dom_sf"/>
</dbReference>
<name>A0AAX6MRJ7_9PEZI</name>
<comment type="caution">
    <text evidence="6">The sequence shown here is derived from an EMBL/GenBank/DDBJ whole genome shotgun (WGS) entry which is preliminary data.</text>
</comment>
<dbReference type="InterPro" id="IPR052097">
    <property type="entry name" value="SET-MYND_domain_protein"/>
</dbReference>
<evidence type="ECO:0000256" key="2">
    <source>
        <dbReference type="ARBA" id="ARBA00022679"/>
    </source>
</evidence>
<dbReference type="GO" id="GO:0032259">
    <property type="term" value="P:methylation"/>
    <property type="evidence" value="ECO:0007669"/>
    <property type="project" value="UniProtKB-KW"/>
</dbReference>
<dbReference type="AlphaFoldDB" id="A0AAX6MRJ7"/>
<keyword evidence="7" id="KW-1185">Reference proteome</keyword>
<dbReference type="InterPro" id="IPR027974">
    <property type="entry name" value="DUF4470"/>
</dbReference>
<evidence type="ECO:0000256" key="4">
    <source>
        <dbReference type="PROSITE-ProRule" id="PRU00339"/>
    </source>
</evidence>
<keyword evidence="4" id="KW-0802">TPR repeat</keyword>
<feature type="domain" description="DUF4470" evidence="5">
    <location>
        <begin position="162"/>
        <end position="251"/>
    </location>
</feature>
<dbReference type="GO" id="GO:0042826">
    <property type="term" value="F:histone deacetylase binding"/>
    <property type="evidence" value="ECO:0007669"/>
    <property type="project" value="TreeGrafter"/>
</dbReference>
<accession>A0AAX6MRJ7</accession>
<protein>
    <recommendedName>
        <fullName evidence="5">DUF4470 domain-containing protein</fullName>
    </recommendedName>
</protein>
<keyword evidence="3" id="KW-0949">S-adenosyl-L-methionine</keyword>
<organism evidence="6 7">
    <name type="scientific">Daldinia eschscholtzii</name>
    <dbReference type="NCBI Taxonomy" id="292717"/>
    <lineage>
        <taxon>Eukaryota</taxon>
        <taxon>Fungi</taxon>
        <taxon>Dikarya</taxon>
        <taxon>Ascomycota</taxon>
        <taxon>Pezizomycotina</taxon>
        <taxon>Sordariomycetes</taxon>
        <taxon>Xylariomycetidae</taxon>
        <taxon>Xylariales</taxon>
        <taxon>Hypoxylaceae</taxon>
        <taxon>Daldinia</taxon>
    </lineage>
</organism>
<reference evidence="6 7" key="1">
    <citation type="journal article" date="2024" name="Front Chem Biol">
        <title>Unveiling the potential of Daldinia eschscholtzii MFLUCC 19-0629 through bioactivity and bioinformatics studies for enhanced sustainable agriculture production.</title>
        <authorList>
            <person name="Brooks S."/>
            <person name="Weaver J.A."/>
            <person name="Klomchit A."/>
            <person name="Alharthi S.A."/>
            <person name="Onlamun T."/>
            <person name="Nurani R."/>
            <person name="Vong T.K."/>
            <person name="Alberti F."/>
            <person name="Greco C."/>
        </authorList>
    </citation>
    <scope>NUCLEOTIDE SEQUENCE [LARGE SCALE GENOMIC DNA]</scope>
    <source>
        <strain evidence="6">MFLUCC 19-0629</strain>
    </source>
</reference>
<evidence type="ECO:0000259" key="5">
    <source>
        <dbReference type="Pfam" id="PF14737"/>
    </source>
</evidence>
<dbReference type="GO" id="GO:0008168">
    <property type="term" value="F:methyltransferase activity"/>
    <property type="evidence" value="ECO:0007669"/>
    <property type="project" value="UniProtKB-KW"/>
</dbReference>
<feature type="repeat" description="TPR" evidence="4">
    <location>
        <begin position="9"/>
        <end position="42"/>
    </location>
</feature>
<dbReference type="PANTHER" id="PTHR46165:SF7">
    <property type="entry name" value="SET AND MYND DOMAIN-CONTAINING PROTEIN 4"/>
    <property type="match status" value="1"/>
</dbReference>
<dbReference type="GO" id="GO:0005737">
    <property type="term" value="C:cytoplasm"/>
    <property type="evidence" value="ECO:0007669"/>
    <property type="project" value="TreeGrafter"/>
</dbReference>
<keyword evidence="1" id="KW-0489">Methyltransferase</keyword>
<dbReference type="Pfam" id="PF14737">
    <property type="entry name" value="DUF4470"/>
    <property type="match status" value="1"/>
</dbReference>
<evidence type="ECO:0000313" key="7">
    <source>
        <dbReference type="Proteomes" id="UP001369815"/>
    </source>
</evidence>
<dbReference type="Proteomes" id="UP001369815">
    <property type="component" value="Unassembled WGS sequence"/>
</dbReference>
<keyword evidence="2" id="KW-0808">Transferase</keyword>